<feature type="domain" description="C2H2-type" evidence="10">
    <location>
        <begin position="261"/>
        <end position="288"/>
    </location>
</feature>
<protein>
    <recommendedName>
        <fullName evidence="10">C2H2-type domain-containing protein</fullName>
    </recommendedName>
</protein>
<feature type="region of interest" description="Disordered" evidence="9">
    <location>
        <begin position="763"/>
        <end position="805"/>
    </location>
</feature>
<accession>A0A9Q0E0Q4</accession>
<keyword evidence="5 8" id="KW-0863">Zinc-finger</keyword>
<evidence type="ECO:0000256" key="7">
    <source>
        <dbReference type="ARBA" id="ARBA00023242"/>
    </source>
</evidence>
<feature type="domain" description="C2H2-type" evidence="10">
    <location>
        <begin position="375"/>
        <end position="402"/>
    </location>
</feature>
<dbReference type="SUPFAM" id="SSF57667">
    <property type="entry name" value="beta-beta-alpha zinc fingers"/>
    <property type="match status" value="8"/>
</dbReference>
<dbReference type="SMART" id="SM00355">
    <property type="entry name" value="ZnF_C2H2"/>
    <property type="match status" value="16"/>
</dbReference>
<dbReference type="GO" id="GO:0008270">
    <property type="term" value="F:zinc ion binding"/>
    <property type="evidence" value="ECO:0007669"/>
    <property type="project" value="UniProtKB-KW"/>
</dbReference>
<proteinExistence type="inferred from homology"/>
<feature type="domain" description="C2H2-type" evidence="10">
    <location>
        <begin position="1062"/>
        <end position="1085"/>
    </location>
</feature>
<feature type="region of interest" description="Disordered" evidence="9">
    <location>
        <begin position="1096"/>
        <end position="1127"/>
    </location>
</feature>
<organism evidence="11 12">
    <name type="scientific">Muraenolepis orangiensis</name>
    <name type="common">Patagonian moray cod</name>
    <dbReference type="NCBI Taxonomy" id="630683"/>
    <lineage>
        <taxon>Eukaryota</taxon>
        <taxon>Metazoa</taxon>
        <taxon>Chordata</taxon>
        <taxon>Craniata</taxon>
        <taxon>Vertebrata</taxon>
        <taxon>Euteleostomi</taxon>
        <taxon>Actinopterygii</taxon>
        <taxon>Neopterygii</taxon>
        <taxon>Teleostei</taxon>
        <taxon>Neoteleostei</taxon>
        <taxon>Acanthomorphata</taxon>
        <taxon>Zeiogadaria</taxon>
        <taxon>Gadariae</taxon>
        <taxon>Gadiformes</taxon>
        <taxon>Muraenolepidoidei</taxon>
        <taxon>Muraenolepididae</taxon>
        <taxon>Muraenolepis</taxon>
    </lineage>
</organism>
<dbReference type="FunFam" id="3.30.160.60:FF:000251">
    <property type="entry name" value="FEZ family zinc finger 2"/>
    <property type="match status" value="1"/>
</dbReference>
<reference evidence="11" key="1">
    <citation type="submission" date="2022-07" db="EMBL/GenBank/DDBJ databases">
        <title>Chromosome-level genome of Muraenolepis orangiensis.</title>
        <authorList>
            <person name="Kim J."/>
        </authorList>
    </citation>
    <scope>NUCLEOTIDE SEQUENCE</scope>
    <source>
        <strain evidence="11">KU_S4_2022</strain>
        <tissue evidence="11">Muscle</tissue>
    </source>
</reference>
<dbReference type="EMBL" id="JANIIK010000109">
    <property type="protein sequence ID" value="KAJ3598071.1"/>
    <property type="molecule type" value="Genomic_DNA"/>
</dbReference>
<dbReference type="Proteomes" id="UP001148018">
    <property type="component" value="Unassembled WGS sequence"/>
</dbReference>
<feature type="domain" description="C2H2-type" evidence="10">
    <location>
        <begin position="1034"/>
        <end position="1061"/>
    </location>
</feature>
<dbReference type="PANTHER" id="PTHR16515">
    <property type="entry name" value="PR DOMAIN ZINC FINGER PROTEIN"/>
    <property type="match status" value="1"/>
</dbReference>
<evidence type="ECO:0000256" key="6">
    <source>
        <dbReference type="ARBA" id="ARBA00022833"/>
    </source>
</evidence>
<evidence type="ECO:0000256" key="4">
    <source>
        <dbReference type="ARBA" id="ARBA00022737"/>
    </source>
</evidence>
<feature type="domain" description="C2H2-type" evidence="10">
    <location>
        <begin position="178"/>
        <end position="201"/>
    </location>
</feature>
<feature type="compositionally biased region" description="Low complexity" evidence="9">
    <location>
        <begin position="895"/>
        <end position="907"/>
    </location>
</feature>
<keyword evidence="12" id="KW-1185">Reference proteome</keyword>
<feature type="domain" description="C2H2-type" evidence="10">
    <location>
        <begin position="950"/>
        <end position="977"/>
    </location>
</feature>
<evidence type="ECO:0000256" key="2">
    <source>
        <dbReference type="ARBA" id="ARBA00006991"/>
    </source>
</evidence>
<dbReference type="FunFam" id="3.30.160.60:FF:002343">
    <property type="entry name" value="Zinc finger protein 33A"/>
    <property type="match status" value="2"/>
</dbReference>
<dbReference type="Pfam" id="PF00096">
    <property type="entry name" value="zf-C2H2"/>
    <property type="match status" value="5"/>
</dbReference>
<dbReference type="PROSITE" id="PS00028">
    <property type="entry name" value="ZINC_FINGER_C2H2_1"/>
    <property type="match status" value="14"/>
</dbReference>
<dbReference type="AlphaFoldDB" id="A0A9Q0E0Q4"/>
<evidence type="ECO:0000256" key="8">
    <source>
        <dbReference type="PROSITE-ProRule" id="PRU00042"/>
    </source>
</evidence>
<evidence type="ECO:0000256" key="3">
    <source>
        <dbReference type="ARBA" id="ARBA00022723"/>
    </source>
</evidence>
<evidence type="ECO:0000256" key="5">
    <source>
        <dbReference type="ARBA" id="ARBA00022771"/>
    </source>
</evidence>
<comment type="caution">
    <text evidence="11">The sequence shown here is derived from an EMBL/GenBank/DDBJ whole genome shotgun (WGS) entry which is preliminary data.</text>
</comment>
<name>A0A9Q0E0Q4_9TELE</name>
<feature type="compositionally biased region" description="Polar residues" evidence="9">
    <location>
        <begin position="39"/>
        <end position="59"/>
    </location>
</feature>
<evidence type="ECO:0000313" key="12">
    <source>
        <dbReference type="Proteomes" id="UP001148018"/>
    </source>
</evidence>
<comment type="similarity">
    <text evidence="2">Belongs to the krueppel C2H2-type zinc-finger protein family.</text>
</comment>
<comment type="subcellular location">
    <subcellularLocation>
        <location evidence="1">Nucleus</location>
    </subcellularLocation>
</comment>
<feature type="domain" description="C2H2-type" evidence="10">
    <location>
        <begin position="148"/>
        <end position="175"/>
    </location>
</feature>
<sequence length="1217" mass="133182">MSLEYTIDIQLTELGFPDIVQSSATPVRETPCLSHSRHTSSPTQHHPDTSRCSVDSTADSDGVSGLAGAQTTGLANRKRANEKPHKGANDGREANTTNTRDAEDKTESTDDSESDGTGDYCCSVCALQLPSNVKLQDHMNLHTGHRPHCCAECGKRFCQLKNYRVHLKTHAVAKNKLNHCRICRKGFKSELSLMLHLKSTHFEMEFYECDFCKLVFTDRKECEKHIELHKSQTLLSCVTCGHRFSNQRSLKRHLSRKCRNYICTDCNQSFTMKNALLKHSFSHIGLLPYTCLLCSCHFRLARLYRQHKCEPQRIHCVACLRVFPSQQDFQKHIKDTGCWGLQEPKGDEIRCPECGESFPTKEELKKHGSAHQRILTCDVCGKGFRSALMLMSHMGGHASQTPCLCQSCGRGFLHQQDYDKHLERCGLPRPQVVASSEKPAEGSWKLTLDKLPPRGLNLVLFVPVNSPLAAGLVSTAFQRTPPAAKPPPLAPAILGTHKSIPLPPPVVKPLPPPVVKPLPPPVVKPLPPPVVKPLPPPVVKPLPPPVVKPLPPPVIHEATVELHSCQQSYTAASKAAGLVSTALQRTPPAAKLPTLAPAILGTHKITGCPKTGYVALNRVTNKTKLTPPVPANGQCSWFEMQQFIGDLITSGNTSGQSLKEQHDVLHVSWGLAGGEYLGLKGPAQDKSDLDQHRLMVSGAPERRAEFRDGKEVEHELHACTCSGCPFSTSPPSYETLKPRKAMYSHGHPDKTCLTKNTTSNPAMNLSLCLPDENTTEPSSTTTSDLKPRGPRRDDRERTADCSSSRGLSGSFPHFPMFACLSCHGLQTCAQLLRPQEGPDSGHSHGNTHGHHFHHPHCPFSSCLPCPQLAHSHPHAAQLRSHFPYLGCQHSFGASQKQTGQKQGQPQEEGGRAAMFPPFLHPCMHCSAAFQRPSQLLQHQRSEHAQKPAGFLCTECGKAFNSHSNLRIHQNVHTGARPYVCPDCGKSFSQSGALKIHKRIHTGERPYSCAFCGRGFPHLAGVRAHQRTHTGEKPYRCGLCGKCFTQSGALKIHTRMHTGERPFTCGVCEKGFTNLAAIRFHYRTIHGLTYESAGRSAAGSQYRDPANPGYPSTSAGRPRNSHSTGDLQGKCTLAEGEASVMPRGPAAQGASAKAHAGGHKEGLMYACEDCGQGFKDAPSRNRHQNLVHYTEEGHDVGQTKGLGMKERMQGGSGDGSMH</sequence>
<evidence type="ECO:0000313" key="11">
    <source>
        <dbReference type="EMBL" id="KAJ3598071.1"/>
    </source>
</evidence>
<dbReference type="OrthoDB" id="8113227at2759"/>
<dbReference type="FunFam" id="3.30.160.60:FF:000475">
    <property type="entry name" value="zinc finger protein 32 isoform X1"/>
    <property type="match status" value="1"/>
</dbReference>
<dbReference type="PROSITE" id="PS50157">
    <property type="entry name" value="ZINC_FINGER_C2H2_2"/>
    <property type="match status" value="14"/>
</dbReference>
<gene>
    <name evidence="11" type="ORF">NHX12_001585</name>
</gene>
<feature type="compositionally biased region" description="Basic and acidic residues" evidence="9">
    <location>
        <begin position="79"/>
        <end position="93"/>
    </location>
</feature>
<dbReference type="Gene3D" id="3.30.160.60">
    <property type="entry name" value="Classic Zinc Finger"/>
    <property type="match status" value="11"/>
</dbReference>
<feature type="domain" description="C2H2-type" evidence="10">
    <location>
        <begin position="349"/>
        <end position="371"/>
    </location>
</feature>
<dbReference type="Pfam" id="PF12874">
    <property type="entry name" value="zf-met"/>
    <property type="match status" value="2"/>
</dbReference>
<feature type="domain" description="C2H2-type" evidence="10">
    <location>
        <begin position="120"/>
        <end position="147"/>
    </location>
</feature>
<feature type="region of interest" description="Disordered" evidence="9">
    <location>
        <begin position="26"/>
        <end position="117"/>
    </location>
</feature>
<evidence type="ECO:0000256" key="1">
    <source>
        <dbReference type="ARBA" id="ARBA00004123"/>
    </source>
</evidence>
<feature type="compositionally biased region" description="Basic and acidic residues" evidence="9">
    <location>
        <begin position="1194"/>
        <end position="1207"/>
    </location>
</feature>
<evidence type="ECO:0000256" key="9">
    <source>
        <dbReference type="SAM" id="MobiDB-lite"/>
    </source>
</evidence>
<feature type="domain" description="C2H2-type" evidence="10">
    <location>
        <begin position="1006"/>
        <end position="1033"/>
    </location>
</feature>
<feature type="compositionally biased region" description="Basic and acidic residues" evidence="9">
    <location>
        <begin position="785"/>
        <end position="799"/>
    </location>
</feature>
<feature type="domain" description="C2H2-type" evidence="10">
    <location>
        <begin position="1164"/>
        <end position="1192"/>
    </location>
</feature>
<dbReference type="InterPro" id="IPR050331">
    <property type="entry name" value="Zinc_finger"/>
</dbReference>
<feature type="domain" description="C2H2-type" evidence="10">
    <location>
        <begin position="920"/>
        <end position="947"/>
    </location>
</feature>
<feature type="compositionally biased region" description="Polar residues" evidence="9">
    <location>
        <begin position="1109"/>
        <end position="1125"/>
    </location>
</feature>
<keyword evidence="4" id="KW-0677">Repeat</keyword>
<feature type="region of interest" description="Disordered" evidence="9">
    <location>
        <begin position="893"/>
        <end position="912"/>
    </location>
</feature>
<dbReference type="InterPro" id="IPR036236">
    <property type="entry name" value="Znf_C2H2_sf"/>
</dbReference>
<feature type="domain" description="C2H2-type" evidence="10">
    <location>
        <begin position="207"/>
        <end position="234"/>
    </location>
</feature>
<keyword evidence="6" id="KW-0862">Zinc</keyword>
<dbReference type="PANTHER" id="PTHR16515:SF35">
    <property type="entry name" value="FEZ FAMILY ZINC FINGER PROTEIN 2"/>
    <property type="match status" value="1"/>
</dbReference>
<dbReference type="GO" id="GO:0010468">
    <property type="term" value="P:regulation of gene expression"/>
    <property type="evidence" value="ECO:0007669"/>
    <property type="project" value="TreeGrafter"/>
</dbReference>
<evidence type="ECO:0000259" key="10">
    <source>
        <dbReference type="PROSITE" id="PS50157"/>
    </source>
</evidence>
<dbReference type="FunFam" id="3.30.160.60:FF:001049">
    <property type="entry name" value="zinc finger protein 319"/>
    <property type="match status" value="1"/>
</dbReference>
<feature type="domain" description="C2H2-type" evidence="10">
    <location>
        <begin position="978"/>
        <end position="1005"/>
    </location>
</feature>
<keyword evidence="3" id="KW-0479">Metal-binding</keyword>
<feature type="region of interest" description="Disordered" evidence="9">
    <location>
        <begin position="1194"/>
        <end position="1217"/>
    </location>
</feature>
<keyword evidence="7" id="KW-0539">Nucleus</keyword>
<dbReference type="GO" id="GO:0005634">
    <property type="term" value="C:nucleus"/>
    <property type="evidence" value="ECO:0007669"/>
    <property type="project" value="UniProtKB-SubCell"/>
</dbReference>
<dbReference type="InterPro" id="IPR013087">
    <property type="entry name" value="Znf_C2H2_type"/>
</dbReference>